<feature type="compositionally biased region" description="Polar residues" evidence="1">
    <location>
        <begin position="1"/>
        <end position="17"/>
    </location>
</feature>
<evidence type="ECO:0000256" key="1">
    <source>
        <dbReference type="SAM" id="MobiDB-lite"/>
    </source>
</evidence>
<evidence type="ECO:0000313" key="2">
    <source>
        <dbReference type="EMBL" id="KAK2178384.1"/>
    </source>
</evidence>
<dbReference type="Proteomes" id="UP001209878">
    <property type="component" value="Unassembled WGS sequence"/>
</dbReference>
<protein>
    <submittedName>
        <fullName evidence="2">Uncharacterized protein</fullName>
    </submittedName>
</protein>
<dbReference type="EMBL" id="JAODUO010000546">
    <property type="protein sequence ID" value="KAK2178384.1"/>
    <property type="molecule type" value="Genomic_DNA"/>
</dbReference>
<name>A0AAD9KVF8_RIDPI</name>
<dbReference type="AlphaFoldDB" id="A0AAD9KVF8"/>
<proteinExistence type="predicted"/>
<organism evidence="2 3">
    <name type="scientific">Ridgeia piscesae</name>
    <name type="common">Tubeworm</name>
    <dbReference type="NCBI Taxonomy" id="27915"/>
    <lineage>
        <taxon>Eukaryota</taxon>
        <taxon>Metazoa</taxon>
        <taxon>Spiralia</taxon>
        <taxon>Lophotrochozoa</taxon>
        <taxon>Annelida</taxon>
        <taxon>Polychaeta</taxon>
        <taxon>Sedentaria</taxon>
        <taxon>Canalipalpata</taxon>
        <taxon>Sabellida</taxon>
        <taxon>Siboglinidae</taxon>
        <taxon>Ridgeia</taxon>
    </lineage>
</organism>
<reference evidence="2" key="1">
    <citation type="journal article" date="2023" name="Mol. Biol. Evol.">
        <title>Third-Generation Sequencing Reveals the Adaptive Role of the Epigenome in Three Deep-Sea Polychaetes.</title>
        <authorList>
            <person name="Perez M."/>
            <person name="Aroh O."/>
            <person name="Sun Y."/>
            <person name="Lan Y."/>
            <person name="Juniper S.K."/>
            <person name="Young C.R."/>
            <person name="Angers B."/>
            <person name="Qian P.Y."/>
        </authorList>
    </citation>
    <scope>NUCLEOTIDE SEQUENCE</scope>
    <source>
        <strain evidence="2">R07B-5</strain>
    </source>
</reference>
<sequence length="23" mass="2519">MVNSRTQQVATSVTLNGQKLEVD</sequence>
<gene>
    <name evidence="2" type="ORF">NP493_546g03085</name>
</gene>
<keyword evidence="3" id="KW-1185">Reference proteome</keyword>
<evidence type="ECO:0000313" key="3">
    <source>
        <dbReference type="Proteomes" id="UP001209878"/>
    </source>
</evidence>
<comment type="caution">
    <text evidence="2">The sequence shown here is derived from an EMBL/GenBank/DDBJ whole genome shotgun (WGS) entry which is preliminary data.</text>
</comment>
<accession>A0AAD9KVF8</accession>
<feature type="region of interest" description="Disordered" evidence="1">
    <location>
        <begin position="1"/>
        <end position="23"/>
    </location>
</feature>